<proteinExistence type="predicted"/>
<evidence type="ECO:0000313" key="1">
    <source>
        <dbReference type="EMBL" id="NMD89459.1"/>
    </source>
</evidence>
<comment type="caution">
    <text evidence="1">The sequence shown here is derived from an EMBL/GenBank/DDBJ whole genome shotgun (WGS) entry which is preliminary data.</text>
</comment>
<protein>
    <submittedName>
        <fullName evidence="1">Uncharacterized protein</fullName>
    </submittedName>
</protein>
<dbReference type="RefSeq" id="WP_168964339.1">
    <property type="nucleotide sequence ID" value="NZ_JABAEW010000137.1"/>
</dbReference>
<feature type="non-terminal residue" evidence="1">
    <location>
        <position position="177"/>
    </location>
</feature>
<accession>A0A848B6Y5</accession>
<evidence type="ECO:0000313" key="2">
    <source>
        <dbReference type="Proteomes" id="UP000576225"/>
    </source>
</evidence>
<dbReference type="EMBL" id="JABAEW010000137">
    <property type="protein sequence ID" value="NMD89459.1"/>
    <property type="molecule type" value="Genomic_DNA"/>
</dbReference>
<organism evidence="1 2">
    <name type="scientific">Victivallis vadensis</name>
    <dbReference type="NCBI Taxonomy" id="172901"/>
    <lineage>
        <taxon>Bacteria</taxon>
        <taxon>Pseudomonadati</taxon>
        <taxon>Lentisphaerota</taxon>
        <taxon>Lentisphaeria</taxon>
        <taxon>Victivallales</taxon>
        <taxon>Victivallaceae</taxon>
        <taxon>Victivallis</taxon>
    </lineage>
</organism>
<name>A0A848B6Y5_9BACT</name>
<sequence>MDTQNELKEFFVNFFVPIDNIPEDTAWRNSISMEARASMLIDNASLEDLSSLFNVCINENVLTLKLPAPLSVQVTAPTTFPAPTTVGYTYVDVCYFWNFSSYCITRTETTTDYFQISGRWHIKDSLFERSKCESLLTLNLHNAKPSFYWNDFGAVNILHDCSGKLQEKLKKYFAEHS</sequence>
<gene>
    <name evidence="1" type="ORF">HF882_23035</name>
</gene>
<reference evidence="1 2" key="1">
    <citation type="submission" date="2020-04" db="EMBL/GenBank/DDBJ databases">
        <authorList>
            <person name="Hitch T.C.A."/>
            <person name="Wylensek D."/>
            <person name="Clavel T."/>
        </authorList>
    </citation>
    <scope>NUCLEOTIDE SEQUENCE [LARGE SCALE GENOMIC DNA]</scope>
    <source>
        <strain evidence="1 2">COR2-253-APC-1A</strain>
    </source>
</reference>
<dbReference type="Proteomes" id="UP000576225">
    <property type="component" value="Unassembled WGS sequence"/>
</dbReference>
<dbReference type="AlphaFoldDB" id="A0A848B6Y5"/>